<accession>A0A5A9Z7H1</accession>
<evidence type="ECO:0000256" key="3">
    <source>
        <dbReference type="SAM" id="SignalP"/>
    </source>
</evidence>
<feature type="chain" id="PRO_5022680080" evidence="3">
    <location>
        <begin position="25"/>
        <end position="157"/>
    </location>
</feature>
<proteinExistence type="predicted"/>
<feature type="region of interest" description="Disordered" evidence="1">
    <location>
        <begin position="53"/>
        <end position="80"/>
    </location>
</feature>
<name>A0A5A9Z7H1_9RHOB</name>
<protein>
    <submittedName>
        <fullName evidence="4">Uncharacterized protein</fullName>
    </submittedName>
</protein>
<evidence type="ECO:0000256" key="2">
    <source>
        <dbReference type="SAM" id="Phobius"/>
    </source>
</evidence>
<keyword evidence="2" id="KW-1133">Transmembrane helix</keyword>
<organism evidence="4 5">
    <name type="scientific">Aquicoccus porphyridii</name>
    <dbReference type="NCBI Taxonomy" id="1852029"/>
    <lineage>
        <taxon>Bacteria</taxon>
        <taxon>Pseudomonadati</taxon>
        <taxon>Pseudomonadota</taxon>
        <taxon>Alphaproteobacteria</taxon>
        <taxon>Rhodobacterales</taxon>
        <taxon>Paracoccaceae</taxon>
        <taxon>Aquicoccus</taxon>
    </lineage>
</organism>
<feature type="compositionally biased region" description="Basic residues" evidence="1">
    <location>
        <begin position="55"/>
        <end position="72"/>
    </location>
</feature>
<evidence type="ECO:0000256" key="1">
    <source>
        <dbReference type="SAM" id="MobiDB-lite"/>
    </source>
</evidence>
<dbReference type="RefSeq" id="WP_111364381.1">
    <property type="nucleotide sequence ID" value="NZ_JASHJG010000032.1"/>
</dbReference>
<reference evidence="4 5" key="1">
    <citation type="submission" date="2019-07" db="EMBL/GenBank/DDBJ databases">
        <title>Aquicoccus porphyridii gen. nov., sp. nov., isolated from a small marine red alga, Porphyridium marinum.</title>
        <authorList>
            <person name="Liu L."/>
        </authorList>
    </citation>
    <scope>NUCLEOTIDE SEQUENCE [LARGE SCALE GENOMIC DNA]</scope>
    <source>
        <strain evidence="4 5">L1 8-17</strain>
    </source>
</reference>
<evidence type="ECO:0000313" key="4">
    <source>
        <dbReference type="EMBL" id="KAA0913012.1"/>
    </source>
</evidence>
<gene>
    <name evidence="4" type="ORF">FLO80_14405</name>
</gene>
<dbReference type="AlphaFoldDB" id="A0A5A9Z7H1"/>
<feature type="compositionally biased region" description="Basic and acidic residues" evidence="1">
    <location>
        <begin position="97"/>
        <end position="137"/>
    </location>
</feature>
<feature type="transmembrane region" description="Helical" evidence="2">
    <location>
        <begin position="31"/>
        <end position="49"/>
    </location>
</feature>
<keyword evidence="2" id="KW-0812">Transmembrane</keyword>
<comment type="caution">
    <text evidence="4">The sequence shown here is derived from an EMBL/GenBank/DDBJ whole genome shotgun (WGS) entry which is preliminary data.</text>
</comment>
<feature type="compositionally biased region" description="Basic and acidic residues" evidence="1">
    <location>
        <begin position="146"/>
        <end position="157"/>
    </location>
</feature>
<keyword evidence="2" id="KW-0472">Membrane</keyword>
<evidence type="ECO:0000313" key="5">
    <source>
        <dbReference type="Proteomes" id="UP000325291"/>
    </source>
</evidence>
<dbReference type="Proteomes" id="UP000325291">
    <property type="component" value="Unassembled WGS sequence"/>
</dbReference>
<feature type="signal peptide" evidence="3">
    <location>
        <begin position="1"/>
        <end position="24"/>
    </location>
</feature>
<dbReference type="EMBL" id="VINQ01000011">
    <property type="protein sequence ID" value="KAA0913012.1"/>
    <property type="molecule type" value="Genomic_DNA"/>
</dbReference>
<keyword evidence="5" id="KW-1185">Reference proteome</keyword>
<sequence length="157" mass="18563">MSRKFIATIVAGAIAITGFSAAQAEAGNRDLVRLLAGATALVIIGKAISDDNDRRHKPKVITRGHRHHGHVRRPYDRGQARIDSAYEQARQQAIYRAKREEARRQEYLREQRREARREERRRETRREARRNDRDHSHKYSHIRPRPLPDRVRRYDSR</sequence>
<feature type="region of interest" description="Disordered" evidence="1">
    <location>
        <begin position="97"/>
        <end position="157"/>
    </location>
</feature>
<keyword evidence="3" id="KW-0732">Signal</keyword>